<sequence>MLPTTRKHRRPNTVFAGLFIALMAAPAAMAGERMPESEIARTFSGITLDGIYSTGAFFTESYNEDRSIRYHDVDGADSGEWSVQDGKFCTFYESQQGSCFFVERDGTNCFTFYEPEEPTDAEPPADGAPTTAPAPKAEAGPRKEWTSRGWDRSHPPTCPKAPEVEL</sequence>
<keyword evidence="4" id="KW-1185">Reference proteome</keyword>
<name>A0ABU0H486_9HYPH</name>
<feature type="region of interest" description="Disordered" evidence="1">
    <location>
        <begin position="114"/>
        <end position="166"/>
    </location>
</feature>
<feature type="chain" id="PRO_5047414369" evidence="2">
    <location>
        <begin position="31"/>
        <end position="166"/>
    </location>
</feature>
<protein>
    <submittedName>
        <fullName evidence="3">Uncharacterized protein</fullName>
    </submittedName>
</protein>
<feature type="compositionally biased region" description="Low complexity" evidence="1">
    <location>
        <begin position="122"/>
        <end position="138"/>
    </location>
</feature>
<reference evidence="3 4" key="1">
    <citation type="submission" date="2023-07" db="EMBL/GenBank/DDBJ databases">
        <title>Genomic Encyclopedia of Type Strains, Phase IV (KMG-IV): sequencing the most valuable type-strain genomes for metagenomic binning, comparative biology and taxonomic classification.</title>
        <authorList>
            <person name="Goeker M."/>
        </authorList>
    </citation>
    <scope>NUCLEOTIDE SEQUENCE [LARGE SCALE GENOMIC DNA]</scope>
    <source>
        <strain evidence="3 4">B6-8</strain>
    </source>
</reference>
<feature type="signal peptide" evidence="2">
    <location>
        <begin position="1"/>
        <end position="30"/>
    </location>
</feature>
<evidence type="ECO:0000313" key="4">
    <source>
        <dbReference type="Proteomes" id="UP001241603"/>
    </source>
</evidence>
<dbReference type="EMBL" id="JAUSVO010000002">
    <property type="protein sequence ID" value="MDQ0437122.1"/>
    <property type="molecule type" value="Genomic_DNA"/>
</dbReference>
<comment type="caution">
    <text evidence="3">The sequence shown here is derived from an EMBL/GenBank/DDBJ whole genome shotgun (WGS) entry which is preliminary data.</text>
</comment>
<dbReference type="RefSeq" id="WP_266348056.1">
    <property type="nucleotide sequence ID" value="NZ_JAPKNG010000002.1"/>
</dbReference>
<gene>
    <name evidence="3" type="ORF">QO014_001507</name>
</gene>
<evidence type="ECO:0000256" key="1">
    <source>
        <dbReference type="SAM" id="MobiDB-lite"/>
    </source>
</evidence>
<evidence type="ECO:0000313" key="3">
    <source>
        <dbReference type="EMBL" id="MDQ0437122.1"/>
    </source>
</evidence>
<organism evidence="3 4">
    <name type="scientific">Kaistia dalseonensis</name>
    <dbReference type="NCBI Taxonomy" id="410840"/>
    <lineage>
        <taxon>Bacteria</taxon>
        <taxon>Pseudomonadati</taxon>
        <taxon>Pseudomonadota</taxon>
        <taxon>Alphaproteobacteria</taxon>
        <taxon>Hyphomicrobiales</taxon>
        <taxon>Kaistiaceae</taxon>
        <taxon>Kaistia</taxon>
    </lineage>
</organism>
<feature type="compositionally biased region" description="Basic and acidic residues" evidence="1">
    <location>
        <begin position="139"/>
        <end position="154"/>
    </location>
</feature>
<accession>A0ABU0H486</accession>
<keyword evidence="2" id="KW-0732">Signal</keyword>
<evidence type="ECO:0000256" key="2">
    <source>
        <dbReference type="SAM" id="SignalP"/>
    </source>
</evidence>
<proteinExistence type="predicted"/>
<dbReference type="Proteomes" id="UP001241603">
    <property type="component" value="Unassembled WGS sequence"/>
</dbReference>